<gene>
    <name evidence="2" type="ORF">NPIL_255601</name>
</gene>
<dbReference type="Proteomes" id="UP000887013">
    <property type="component" value="Unassembled WGS sequence"/>
</dbReference>
<dbReference type="AlphaFoldDB" id="A0A8X6UDN3"/>
<reference evidence="2" key="1">
    <citation type="submission" date="2020-08" db="EMBL/GenBank/DDBJ databases">
        <title>Multicomponent nature underlies the extraordinary mechanical properties of spider dragline silk.</title>
        <authorList>
            <person name="Kono N."/>
            <person name="Nakamura H."/>
            <person name="Mori M."/>
            <person name="Yoshida Y."/>
            <person name="Ohtoshi R."/>
            <person name="Malay A.D."/>
            <person name="Moran D.A.P."/>
            <person name="Tomita M."/>
            <person name="Numata K."/>
            <person name="Arakawa K."/>
        </authorList>
    </citation>
    <scope>NUCLEOTIDE SEQUENCE</scope>
</reference>
<accession>A0A8X6UDN3</accession>
<evidence type="ECO:0000256" key="1">
    <source>
        <dbReference type="SAM" id="MobiDB-lite"/>
    </source>
</evidence>
<evidence type="ECO:0000313" key="2">
    <source>
        <dbReference type="EMBL" id="GFT99776.1"/>
    </source>
</evidence>
<sequence>MVHADITEQVRRKSQEEMDHPSQHDSLQDGEGGVAFLSEELLRRLHKNPRTILNCPSRKLVSSRYQNTMFFSLYFQNLNLYFVLQLNTALLLPNCI</sequence>
<keyword evidence="3" id="KW-1185">Reference proteome</keyword>
<dbReference type="EMBL" id="BMAW01027009">
    <property type="protein sequence ID" value="GFT99776.1"/>
    <property type="molecule type" value="Genomic_DNA"/>
</dbReference>
<comment type="caution">
    <text evidence="2">The sequence shown here is derived from an EMBL/GenBank/DDBJ whole genome shotgun (WGS) entry which is preliminary data.</text>
</comment>
<organism evidence="2 3">
    <name type="scientific">Nephila pilipes</name>
    <name type="common">Giant wood spider</name>
    <name type="synonym">Nephila maculata</name>
    <dbReference type="NCBI Taxonomy" id="299642"/>
    <lineage>
        <taxon>Eukaryota</taxon>
        <taxon>Metazoa</taxon>
        <taxon>Ecdysozoa</taxon>
        <taxon>Arthropoda</taxon>
        <taxon>Chelicerata</taxon>
        <taxon>Arachnida</taxon>
        <taxon>Araneae</taxon>
        <taxon>Araneomorphae</taxon>
        <taxon>Entelegynae</taxon>
        <taxon>Araneoidea</taxon>
        <taxon>Nephilidae</taxon>
        <taxon>Nephila</taxon>
    </lineage>
</organism>
<proteinExistence type="predicted"/>
<protein>
    <submittedName>
        <fullName evidence="2">Uncharacterized protein</fullName>
    </submittedName>
</protein>
<feature type="region of interest" description="Disordered" evidence="1">
    <location>
        <begin position="1"/>
        <end position="31"/>
    </location>
</feature>
<name>A0A8X6UDN3_NEPPI</name>
<evidence type="ECO:0000313" key="3">
    <source>
        <dbReference type="Proteomes" id="UP000887013"/>
    </source>
</evidence>
<feature type="compositionally biased region" description="Basic and acidic residues" evidence="1">
    <location>
        <begin position="1"/>
        <end position="27"/>
    </location>
</feature>